<keyword evidence="3" id="KW-1185">Reference proteome</keyword>
<accession>A0A9P4VPL1</accession>
<organism evidence="2 3">
    <name type="scientific">Patellaria atrata CBS 101060</name>
    <dbReference type="NCBI Taxonomy" id="1346257"/>
    <lineage>
        <taxon>Eukaryota</taxon>
        <taxon>Fungi</taxon>
        <taxon>Dikarya</taxon>
        <taxon>Ascomycota</taxon>
        <taxon>Pezizomycotina</taxon>
        <taxon>Dothideomycetes</taxon>
        <taxon>Dothideomycetes incertae sedis</taxon>
        <taxon>Patellariales</taxon>
        <taxon>Patellariaceae</taxon>
        <taxon>Patellaria</taxon>
    </lineage>
</organism>
<keyword evidence="1" id="KW-1133">Transmembrane helix</keyword>
<dbReference type="AlphaFoldDB" id="A0A9P4VPL1"/>
<evidence type="ECO:0000256" key="1">
    <source>
        <dbReference type="SAM" id="Phobius"/>
    </source>
</evidence>
<evidence type="ECO:0000313" key="2">
    <source>
        <dbReference type="EMBL" id="KAF2835604.1"/>
    </source>
</evidence>
<name>A0A9P4VPL1_9PEZI</name>
<protein>
    <submittedName>
        <fullName evidence="2">Uncharacterized protein</fullName>
    </submittedName>
</protein>
<evidence type="ECO:0000313" key="3">
    <source>
        <dbReference type="Proteomes" id="UP000799429"/>
    </source>
</evidence>
<reference evidence="2" key="1">
    <citation type="journal article" date="2020" name="Stud. Mycol.">
        <title>101 Dothideomycetes genomes: a test case for predicting lifestyles and emergence of pathogens.</title>
        <authorList>
            <person name="Haridas S."/>
            <person name="Albert R."/>
            <person name="Binder M."/>
            <person name="Bloem J."/>
            <person name="Labutti K."/>
            <person name="Salamov A."/>
            <person name="Andreopoulos B."/>
            <person name="Baker S."/>
            <person name="Barry K."/>
            <person name="Bills G."/>
            <person name="Bluhm B."/>
            <person name="Cannon C."/>
            <person name="Castanera R."/>
            <person name="Culley D."/>
            <person name="Daum C."/>
            <person name="Ezra D."/>
            <person name="Gonzalez J."/>
            <person name="Henrissat B."/>
            <person name="Kuo A."/>
            <person name="Liang C."/>
            <person name="Lipzen A."/>
            <person name="Lutzoni F."/>
            <person name="Magnuson J."/>
            <person name="Mondo S."/>
            <person name="Nolan M."/>
            <person name="Ohm R."/>
            <person name="Pangilinan J."/>
            <person name="Park H.-J."/>
            <person name="Ramirez L."/>
            <person name="Alfaro M."/>
            <person name="Sun H."/>
            <person name="Tritt A."/>
            <person name="Yoshinaga Y."/>
            <person name="Zwiers L.-H."/>
            <person name="Turgeon B."/>
            <person name="Goodwin S."/>
            <person name="Spatafora J."/>
            <person name="Crous P."/>
            <person name="Grigoriev I."/>
        </authorList>
    </citation>
    <scope>NUCLEOTIDE SEQUENCE</scope>
    <source>
        <strain evidence="2">CBS 101060</strain>
    </source>
</reference>
<proteinExistence type="predicted"/>
<comment type="caution">
    <text evidence="2">The sequence shown here is derived from an EMBL/GenBank/DDBJ whole genome shotgun (WGS) entry which is preliminary data.</text>
</comment>
<keyword evidence="1" id="KW-0472">Membrane</keyword>
<gene>
    <name evidence="2" type="ORF">M501DRAFT_317534</name>
</gene>
<dbReference type="EMBL" id="MU006107">
    <property type="protein sequence ID" value="KAF2835604.1"/>
    <property type="molecule type" value="Genomic_DNA"/>
</dbReference>
<keyword evidence="1" id="KW-0812">Transmembrane</keyword>
<sequence>MGTDGAAGVQQSTLYLCFRTRCARNCQIAGFTQRSSTPIQTPCIFGVVGLFYIACSPYFPNFWRRIWKNFCRIWPLYYGPNSSVKPAVSSPCKGKLSPFTSVLCTFIVVLEGTYKTTCHPLSSMRIAALYRKRHVALLSRAYI</sequence>
<dbReference type="Proteomes" id="UP000799429">
    <property type="component" value="Unassembled WGS sequence"/>
</dbReference>
<feature type="transmembrane region" description="Helical" evidence="1">
    <location>
        <begin position="39"/>
        <end position="59"/>
    </location>
</feature>